<dbReference type="AlphaFoldDB" id="A0A8B8FWD1"/>
<name>A0A8B8FWD1_9HEMI</name>
<dbReference type="OrthoDB" id="6354412at2759"/>
<keyword evidence="1" id="KW-1185">Reference proteome</keyword>
<organism evidence="1 2">
    <name type="scientific">Sipha flava</name>
    <name type="common">yellow sugarcane aphid</name>
    <dbReference type="NCBI Taxonomy" id="143950"/>
    <lineage>
        <taxon>Eukaryota</taxon>
        <taxon>Metazoa</taxon>
        <taxon>Ecdysozoa</taxon>
        <taxon>Arthropoda</taxon>
        <taxon>Hexapoda</taxon>
        <taxon>Insecta</taxon>
        <taxon>Pterygota</taxon>
        <taxon>Neoptera</taxon>
        <taxon>Paraneoptera</taxon>
        <taxon>Hemiptera</taxon>
        <taxon>Sternorrhyncha</taxon>
        <taxon>Aphidomorpha</taxon>
        <taxon>Aphidoidea</taxon>
        <taxon>Aphididae</taxon>
        <taxon>Sipha</taxon>
    </lineage>
</organism>
<accession>A0A8B8FWD1</accession>
<sequence>MFDFRMQIVRRFFRRIMKPMSIEEAEAKKSFFAKAYFLFSFGAFSTILYQVKQGRFNWLEAEGLIPEDETKLSPAFQYARMLGVKNATVIRVKGTDIMSSKEYDKETFDVSKHIEEEENSLVDPEKKFLNI</sequence>
<gene>
    <name evidence="2" type="primary">LOC112686996</name>
</gene>
<evidence type="ECO:0000313" key="1">
    <source>
        <dbReference type="Proteomes" id="UP000694846"/>
    </source>
</evidence>
<dbReference type="GeneID" id="112686996"/>
<dbReference type="RefSeq" id="XP_025415284.1">
    <property type="nucleotide sequence ID" value="XM_025559499.1"/>
</dbReference>
<proteinExistence type="predicted"/>
<dbReference type="Proteomes" id="UP000694846">
    <property type="component" value="Unplaced"/>
</dbReference>
<evidence type="ECO:0000313" key="2">
    <source>
        <dbReference type="RefSeq" id="XP_025415284.1"/>
    </source>
</evidence>
<protein>
    <submittedName>
        <fullName evidence="2">Uncharacterized protein LOC112686996 isoform X1</fullName>
    </submittedName>
</protein>
<reference evidence="2" key="1">
    <citation type="submission" date="2025-08" db="UniProtKB">
        <authorList>
            <consortium name="RefSeq"/>
        </authorList>
    </citation>
    <scope>IDENTIFICATION</scope>
    <source>
        <tissue evidence="2">Whole body</tissue>
    </source>
</reference>